<dbReference type="EC" id="3.5.1.5" evidence="4"/>
<comment type="catalytic activity">
    <reaction evidence="2">
        <text>urea + 2 H2O + H(+) = hydrogencarbonate + 2 NH4(+)</text>
        <dbReference type="Rhea" id="RHEA:20557"/>
        <dbReference type="ChEBI" id="CHEBI:15377"/>
        <dbReference type="ChEBI" id="CHEBI:15378"/>
        <dbReference type="ChEBI" id="CHEBI:16199"/>
        <dbReference type="ChEBI" id="CHEBI:17544"/>
        <dbReference type="ChEBI" id="CHEBI:28938"/>
        <dbReference type="EC" id="3.5.1.5"/>
    </reaction>
</comment>
<dbReference type="PANTHER" id="PTHR33569:SF1">
    <property type="entry name" value="UREASE"/>
    <property type="match status" value="1"/>
</dbReference>
<evidence type="ECO:0000313" key="5">
    <source>
        <dbReference type="Proteomes" id="UP000274515"/>
    </source>
</evidence>
<dbReference type="GO" id="GO:0043419">
    <property type="term" value="P:urea catabolic process"/>
    <property type="evidence" value="ECO:0007669"/>
    <property type="project" value="InterPro"/>
</dbReference>
<feature type="region of interest" description="Disordered" evidence="3">
    <location>
        <begin position="92"/>
        <end position="121"/>
    </location>
</feature>
<evidence type="ECO:0000256" key="1">
    <source>
        <dbReference type="ARBA" id="ARBA00022801"/>
    </source>
</evidence>
<dbReference type="NCBIfam" id="TIGR00192">
    <property type="entry name" value="urease_beta"/>
    <property type="match status" value="1"/>
</dbReference>
<evidence type="ECO:0000256" key="2">
    <source>
        <dbReference type="ARBA" id="ARBA00047778"/>
    </source>
</evidence>
<evidence type="ECO:0000256" key="3">
    <source>
        <dbReference type="SAM" id="MobiDB-lite"/>
    </source>
</evidence>
<dbReference type="OrthoDB" id="9797217at2"/>
<organism evidence="4 5">
    <name type="scientific">Saccharopolyspora rhizosphaerae</name>
    <dbReference type="NCBI Taxonomy" id="2492662"/>
    <lineage>
        <taxon>Bacteria</taxon>
        <taxon>Bacillati</taxon>
        <taxon>Actinomycetota</taxon>
        <taxon>Actinomycetes</taxon>
        <taxon>Pseudonocardiales</taxon>
        <taxon>Pseudonocardiaceae</taxon>
        <taxon>Saccharopolyspora</taxon>
    </lineage>
</organism>
<dbReference type="RefSeq" id="WP_125091169.1">
    <property type="nucleotide sequence ID" value="NZ_RSAA01000015.1"/>
</dbReference>
<dbReference type="PANTHER" id="PTHR33569">
    <property type="entry name" value="UREASE"/>
    <property type="match status" value="1"/>
</dbReference>
<keyword evidence="5" id="KW-1185">Reference proteome</keyword>
<name>A0A426JQI4_9PSEU</name>
<dbReference type="Gene3D" id="2.10.150.10">
    <property type="entry name" value="Urease, beta subunit"/>
    <property type="match status" value="1"/>
</dbReference>
<keyword evidence="1 4" id="KW-0378">Hydrolase</keyword>
<protein>
    <submittedName>
        <fullName evidence="4">Urease subunit beta</fullName>
        <ecNumber evidence="4">3.5.1.5</ecNumber>
    </submittedName>
</protein>
<dbReference type="EMBL" id="RSAA01000015">
    <property type="protein sequence ID" value="RRO15371.1"/>
    <property type="molecule type" value="Genomic_DNA"/>
</dbReference>
<dbReference type="SUPFAM" id="SSF51278">
    <property type="entry name" value="Urease, beta-subunit"/>
    <property type="match status" value="1"/>
</dbReference>
<dbReference type="InterPro" id="IPR036461">
    <property type="entry name" value="Urease_betasu_sf"/>
</dbReference>
<dbReference type="NCBIfam" id="NF009682">
    <property type="entry name" value="PRK13203.1"/>
    <property type="match status" value="1"/>
</dbReference>
<dbReference type="CDD" id="cd00407">
    <property type="entry name" value="Urease_beta"/>
    <property type="match status" value="1"/>
</dbReference>
<dbReference type="Proteomes" id="UP000274515">
    <property type="component" value="Unassembled WGS sequence"/>
</dbReference>
<dbReference type="InterPro" id="IPR002019">
    <property type="entry name" value="Urease_beta-like"/>
</dbReference>
<evidence type="ECO:0000313" key="4">
    <source>
        <dbReference type="EMBL" id="RRO15371.1"/>
    </source>
</evidence>
<dbReference type="Pfam" id="PF00699">
    <property type="entry name" value="Urease_beta"/>
    <property type="match status" value="1"/>
</dbReference>
<accession>A0A426JQI4</accession>
<gene>
    <name evidence="4" type="ORF">EIL87_14995</name>
</gene>
<dbReference type="AlphaFoldDB" id="A0A426JQI4"/>
<comment type="caution">
    <text evidence="4">The sequence shown here is derived from an EMBL/GenBank/DDBJ whole genome shotgun (WGS) entry which is preliminary data.</text>
</comment>
<proteinExistence type="predicted"/>
<dbReference type="GO" id="GO:0035550">
    <property type="term" value="C:urease complex"/>
    <property type="evidence" value="ECO:0007669"/>
    <property type="project" value="InterPro"/>
</dbReference>
<dbReference type="InterPro" id="IPR050069">
    <property type="entry name" value="Urease_subunit"/>
</dbReference>
<dbReference type="GO" id="GO:0009039">
    <property type="term" value="F:urease activity"/>
    <property type="evidence" value="ECO:0007669"/>
    <property type="project" value="UniProtKB-EC"/>
</dbReference>
<reference evidence="4 5" key="1">
    <citation type="submission" date="2018-11" db="EMBL/GenBank/DDBJ databases">
        <title>Saccharopolyspora rhizosphaerae sp. nov., an actinomycete isolated from rhizosphere soil in Thailand.</title>
        <authorList>
            <person name="Intra B."/>
            <person name="Euanorasetr J."/>
            <person name="Take A."/>
            <person name="Inahashi Y."/>
            <person name="Mori M."/>
            <person name="Panbangred W."/>
            <person name="Matsumoto A."/>
        </authorList>
    </citation>
    <scope>NUCLEOTIDE SEQUENCE [LARGE SCALE GENOMIC DNA]</scope>
    <source>
        <strain evidence="4 5">H219</strain>
    </source>
</reference>
<sequence length="121" mass="13069">MRPGEVLTSDEPIPLNPGRPRVRLTVVNTADRAVQVGSHHHFAAVNPGLRFDRAAAWARRLDVPSGTAVRFEPGVEREVDLVPLGGARRVPGLRPELAGELDQRDHEAGGPAYGEKGEGIR</sequence>